<organism evidence="2 3">
    <name type="scientific">Marinibaculum pumilum</name>
    <dbReference type="NCBI Taxonomy" id="1766165"/>
    <lineage>
        <taxon>Bacteria</taxon>
        <taxon>Pseudomonadati</taxon>
        <taxon>Pseudomonadota</taxon>
        <taxon>Alphaproteobacteria</taxon>
        <taxon>Rhodospirillales</taxon>
        <taxon>Rhodospirillaceae</taxon>
        <taxon>Marinibaculum</taxon>
    </lineage>
</organism>
<dbReference type="GO" id="GO:0016787">
    <property type="term" value="F:hydrolase activity"/>
    <property type="evidence" value="ECO:0007669"/>
    <property type="project" value="UniProtKB-KW"/>
</dbReference>
<dbReference type="SUPFAM" id="SSF53474">
    <property type="entry name" value="alpha/beta-Hydrolases"/>
    <property type="match status" value="1"/>
</dbReference>
<evidence type="ECO:0000313" key="3">
    <source>
        <dbReference type="Proteomes" id="UP001595528"/>
    </source>
</evidence>
<dbReference type="PANTHER" id="PTHR11614">
    <property type="entry name" value="PHOSPHOLIPASE-RELATED"/>
    <property type="match status" value="1"/>
</dbReference>
<keyword evidence="3" id="KW-1185">Reference proteome</keyword>
<dbReference type="EMBL" id="JBHRTR010000025">
    <property type="protein sequence ID" value="MFC3227723.1"/>
    <property type="molecule type" value="Genomic_DNA"/>
</dbReference>
<reference evidence="3" key="1">
    <citation type="journal article" date="2019" name="Int. J. Syst. Evol. Microbiol.">
        <title>The Global Catalogue of Microorganisms (GCM) 10K type strain sequencing project: providing services to taxonomists for standard genome sequencing and annotation.</title>
        <authorList>
            <consortium name="The Broad Institute Genomics Platform"/>
            <consortium name="The Broad Institute Genome Sequencing Center for Infectious Disease"/>
            <person name="Wu L."/>
            <person name="Ma J."/>
        </authorList>
    </citation>
    <scope>NUCLEOTIDE SEQUENCE [LARGE SCALE GENOMIC DNA]</scope>
    <source>
        <strain evidence="3">KCTC 42964</strain>
    </source>
</reference>
<dbReference type="Pfam" id="PF12146">
    <property type="entry name" value="Hydrolase_4"/>
    <property type="match status" value="1"/>
</dbReference>
<dbReference type="InterPro" id="IPR051044">
    <property type="entry name" value="MAG_DAG_Lipase"/>
</dbReference>
<accession>A0ABV7KZ87</accession>
<dbReference type="RefSeq" id="WP_379900136.1">
    <property type="nucleotide sequence ID" value="NZ_JBHRTR010000025.1"/>
</dbReference>
<dbReference type="Gene3D" id="3.40.50.1820">
    <property type="entry name" value="alpha/beta hydrolase"/>
    <property type="match status" value="1"/>
</dbReference>
<evidence type="ECO:0000313" key="2">
    <source>
        <dbReference type="EMBL" id="MFC3227723.1"/>
    </source>
</evidence>
<dbReference type="Proteomes" id="UP001595528">
    <property type="component" value="Unassembled WGS sequence"/>
</dbReference>
<dbReference type="InterPro" id="IPR022742">
    <property type="entry name" value="Hydrolase_4"/>
</dbReference>
<keyword evidence="2" id="KW-0378">Hydrolase</keyword>
<evidence type="ECO:0000259" key="1">
    <source>
        <dbReference type="Pfam" id="PF12146"/>
    </source>
</evidence>
<gene>
    <name evidence="2" type="ORF">ACFOGJ_10800</name>
</gene>
<dbReference type="InterPro" id="IPR029058">
    <property type="entry name" value="AB_hydrolase_fold"/>
</dbReference>
<proteinExistence type="predicted"/>
<name>A0ABV7KZ87_9PROT</name>
<protein>
    <submittedName>
        <fullName evidence="2">Alpha/beta fold hydrolase</fullName>
    </submittedName>
</protein>
<sequence length="330" mass="35690">MSGLQRMAGVAPRTLGLWQESFGILASDGATIPVHRWLPRGSPQAIVIVSHGLAEHALRYRWTATNLASRGCAVYANDHRGHGQAAAQGQLGDFGRGGFAGLVEDLRQVVWLAATENPGTPIFLLGHSMGAFAAQLFAIENSHAVSGIVMSGGSALDLLHQSVGKKDPEEISRDATFSAADAPFQWLSRDPAVVDRYLDDPLCGFAVAPASRDSFYAAGPRLRDPTELQRIRPDLPVLMLSGERDPINGFLHHFGAQIERYRSAGLRNLTARVYPGARHEVLNETNREEVLGDLLAWLQASLQQRAAGADPGTAGARRRAVRRVLVYHDA</sequence>
<comment type="caution">
    <text evidence="2">The sequence shown here is derived from an EMBL/GenBank/DDBJ whole genome shotgun (WGS) entry which is preliminary data.</text>
</comment>
<feature type="domain" description="Serine aminopeptidase S33" evidence="1">
    <location>
        <begin position="42"/>
        <end position="286"/>
    </location>
</feature>